<keyword evidence="7" id="KW-1185">Reference proteome</keyword>
<organism evidence="6 7">
    <name type="scientific">Metschnikowia pulcherrima</name>
    <dbReference type="NCBI Taxonomy" id="27326"/>
    <lineage>
        <taxon>Eukaryota</taxon>
        <taxon>Fungi</taxon>
        <taxon>Dikarya</taxon>
        <taxon>Ascomycota</taxon>
        <taxon>Saccharomycotina</taxon>
        <taxon>Pichiomycetes</taxon>
        <taxon>Metschnikowiaceae</taxon>
        <taxon>Metschnikowia</taxon>
    </lineage>
</organism>
<evidence type="ECO:0000256" key="2">
    <source>
        <dbReference type="ARBA" id="ARBA00022448"/>
    </source>
</evidence>
<name>A0A8H7LF14_9ASCO</name>
<accession>A0A8H7LF14</accession>
<dbReference type="InterPro" id="IPR032914">
    <property type="entry name" value="Vam6/VPS39/TRAP1"/>
</dbReference>
<evidence type="ECO:0000256" key="4">
    <source>
        <dbReference type="ARBA" id="ARBA00022927"/>
    </source>
</evidence>
<dbReference type="AlphaFoldDB" id="A0A8H7LF14"/>
<dbReference type="GO" id="GO:0006914">
    <property type="term" value="P:autophagy"/>
    <property type="evidence" value="ECO:0007669"/>
    <property type="project" value="TreeGrafter"/>
</dbReference>
<dbReference type="OrthoDB" id="5325112at2759"/>
<protein>
    <recommendedName>
        <fullName evidence="5">CNH domain-containing protein</fullName>
    </recommendedName>
</protein>
<evidence type="ECO:0000313" key="7">
    <source>
        <dbReference type="Proteomes" id="UP000649328"/>
    </source>
</evidence>
<gene>
    <name evidence="6" type="ORF">HF325_000677</name>
</gene>
<dbReference type="EMBL" id="JACBPP010000001">
    <property type="protein sequence ID" value="KAF8005220.1"/>
    <property type="molecule type" value="Genomic_DNA"/>
</dbReference>
<evidence type="ECO:0000313" key="6">
    <source>
        <dbReference type="EMBL" id="KAF8005220.1"/>
    </source>
</evidence>
<keyword evidence="3" id="KW-0963">Cytoplasm</keyword>
<dbReference type="GO" id="GO:0016020">
    <property type="term" value="C:membrane"/>
    <property type="evidence" value="ECO:0007669"/>
    <property type="project" value="TreeGrafter"/>
</dbReference>
<dbReference type="GO" id="GO:0005737">
    <property type="term" value="C:cytoplasm"/>
    <property type="evidence" value="ECO:0007669"/>
    <property type="project" value="UniProtKB-SubCell"/>
</dbReference>
<comment type="subcellular location">
    <subcellularLocation>
        <location evidence="1">Cytoplasm</location>
    </subcellularLocation>
</comment>
<dbReference type="PANTHER" id="PTHR12894">
    <property type="entry name" value="CNH DOMAIN CONTAINING"/>
    <property type="match status" value="1"/>
</dbReference>
<dbReference type="PROSITE" id="PS50219">
    <property type="entry name" value="CNH"/>
    <property type="match status" value="1"/>
</dbReference>
<keyword evidence="2" id="KW-0813">Transport</keyword>
<dbReference type="Proteomes" id="UP000649328">
    <property type="component" value="Unassembled WGS sequence"/>
</dbReference>
<keyword evidence="4" id="KW-0653">Protein transport</keyword>
<evidence type="ECO:0000259" key="5">
    <source>
        <dbReference type="PROSITE" id="PS50219"/>
    </source>
</evidence>
<sequence>MCFVLANRVVHSYTLPELSPCRIGKIKDAEDISLLSVGKLKSDKNKSDKVVVFTQAKLRVVQAVQTGNKLLRDINYAGAILGLLSATGTLAHYSNICIVANEKRYDVVDMQQARKIPLFDFNPAAIAQIDPYIVPYLAEDLECPKRSTSMAMFVNSAGDVTRGTLTWIGRGYPQKGILIDWPYVIGIFAIEQRSPMLIFSSLESLDTICEIECQDYFEPFTAAVDLLRLLDPGSTVKVADIELLHLLSMSSCITREQVSPQKQFSLVKTVISDGHELFCLQKESELVAELQSVLAYFENLSCESSKNLLAKKLRYFSSKSTSDKFHRSFYLVLLLLTADFETLKACFTTEHGTEMRVDLRLLMLFCIDASQILGAFWSEFSAEKVFFKLRDQIPITTVDKNGQFYEWLIQEVYDHGDVYDDIVRATIRKLVYTELCTDTAGTLAMIDSESDVWLGQNAINDELMAFFEQHQKYFATLHVCLIKQKSDDLLWLLQLCPERGSVLMKSAKGSKFSSTHKVILDELLKSVKFDAKFALLKIEYSEQAFLEQAKNSVEIDFLSCGELMTDYLEYLNQDNLQVEYENLSILYTTYMVENDLKEPLWPKLTWIEFLHLHYRKGECEEFFKVYLKVYELVVVHAMYKKDIKLVTKNEGDAIAYLNWIADTNIDRVSRLQKTGDYSAAEWLALCAYPPVPRSAFLLDSIGKQELKDPHFLPGEIIEANLTGLIEHYLALSDKSASKSCVMHVLTDYGSFLTLGKVLLMLPDEFPVMYMEQFLVSKIMALEHRKRDAQLKKALHKANSKFNKAVRKDFEATAKRMASRVSNEDVQKKPASLTK</sequence>
<proteinExistence type="predicted"/>
<evidence type="ECO:0000256" key="1">
    <source>
        <dbReference type="ARBA" id="ARBA00004496"/>
    </source>
</evidence>
<dbReference type="GO" id="GO:0015031">
    <property type="term" value="P:protein transport"/>
    <property type="evidence" value="ECO:0007669"/>
    <property type="project" value="UniProtKB-KW"/>
</dbReference>
<feature type="domain" description="CNH" evidence="5">
    <location>
        <begin position="1"/>
        <end position="226"/>
    </location>
</feature>
<evidence type="ECO:0000256" key="3">
    <source>
        <dbReference type="ARBA" id="ARBA00022490"/>
    </source>
</evidence>
<comment type="caution">
    <text evidence="6">The sequence shown here is derived from an EMBL/GenBank/DDBJ whole genome shotgun (WGS) entry which is preliminary data.</text>
</comment>
<reference evidence="6" key="1">
    <citation type="submission" date="2020-10" db="EMBL/GenBank/DDBJ databases">
        <title>The Whole-Genome Sequence of Metschnikowia persimmonesis, a Novel Endophytic Yeast Species Isolated from Medicinal Plant Diospyros kaki Thumb.</title>
        <authorList>
            <person name="Rahmat E."/>
            <person name="Kang Y."/>
        </authorList>
    </citation>
    <scope>NUCLEOTIDE SEQUENCE</scope>
    <source>
        <strain evidence="6">KIOM G15050</strain>
    </source>
</reference>
<dbReference type="PANTHER" id="PTHR12894:SF27">
    <property type="entry name" value="TRANSFORMING GROWTH FACTOR-BETA RECEPTOR-ASSOCIATED PROTEIN 1"/>
    <property type="match status" value="1"/>
</dbReference>
<dbReference type="InterPro" id="IPR001180">
    <property type="entry name" value="CNH_dom"/>
</dbReference>
<dbReference type="GO" id="GO:0034058">
    <property type="term" value="P:endosomal vesicle fusion"/>
    <property type="evidence" value="ECO:0007669"/>
    <property type="project" value="TreeGrafter"/>
</dbReference>